<dbReference type="OrthoDB" id="9814997at2"/>
<dbReference type="Gene3D" id="1.20.120.1200">
    <property type="entry name" value="NADH-ubiquinone/plastoquinone oxidoreductase chain 6, subunit NuoJ"/>
    <property type="match status" value="1"/>
</dbReference>
<dbReference type="InterPro" id="IPR001457">
    <property type="entry name" value="NADH_UbQ/plastoQ_OxRdtase_su6"/>
</dbReference>
<sequence length="168" mass="19016">MLYLIFGYFALSIIGITLMALSRRNPIHAVLWLLLLFMHIAVLYLFLNAEFLAAVQIIVYAGAILVMFLFTVFLLGVREMPREERFTNLWQGRVAVGLAMMAVLALTLSKIMPTWKGQYSIEYIERVGHTKAVGSVLFNEFAFPFFLIGVILLIPMIAVVAIAWRGRS</sequence>
<dbReference type="Pfam" id="PF00499">
    <property type="entry name" value="Oxidored_q3"/>
    <property type="match status" value="1"/>
</dbReference>
<feature type="transmembrane region" description="Helical" evidence="2">
    <location>
        <begin position="89"/>
        <end position="108"/>
    </location>
</feature>
<accession>A0A3N5ATG1</accession>
<dbReference type="AlphaFoldDB" id="A0A3N5ATG1"/>
<dbReference type="Proteomes" id="UP000282654">
    <property type="component" value="Unassembled WGS sequence"/>
</dbReference>
<dbReference type="PANTHER" id="PTHR33269:SF17">
    <property type="entry name" value="NADH-UBIQUINONE OXIDOREDUCTASE CHAIN 6"/>
    <property type="match status" value="1"/>
</dbReference>
<gene>
    <name evidence="3" type="ORF">EDD75_1181</name>
</gene>
<keyword evidence="2" id="KW-1003">Cell membrane</keyword>
<evidence type="ECO:0000313" key="4">
    <source>
        <dbReference type="Proteomes" id="UP000282654"/>
    </source>
</evidence>
<feature type="transmembrane region" description="Helical" evidence="2">
    <location>
        <begin position="6"/>
        <end position="22"/>
    </location>
</feature>
<dbReference type="GO" id="GO:0005886">
    <property type="term" value="C:plasma membrane"/>
    <property type="evidence" value="ECO:0007669"/>
    <property type="project" value="UniProtKB-SubCell"/>
</dbReference>
<keyword evidence="4" id="KW-1185">Reference proteome</keyword>
<dbReference type="PANTHER" id="PTHR33269">
    <property type="entry name" value="NADH-UBIQUINONE OXIDOREDUCTASE CHAIN 6"/>
    <property type="match status" value="1"/>
</dbReference>
<evidence type="ECO:0000256" key="1">
    <source>
        <dbReference type="ARBA" id="ARBA00005698"/>
    </source>
</evidence>
<evidence type="ECO:0000313" key="3">
    <source>
        <dbReference type="EMBL" id="RPF46920.1"/>
    </source>
</evidence>
<feature type="transmembrane region" description="Helical" evidence="2">
    <location>
        <begin position="141"/>
        <end position="164"/>
    </location>
</feature>
<keyword evidence="2" id="KW-1133">Transmembrane helix</keyword>
<reference evidence="3 4" key="1">
    <citation type="submission" date="2018-11" db="EMBL/GenBank/DDBJ databases">
        <title>Genomic Encyclopedia of Type Strains, Phase IV (KMG-IV): sequencing the most valuable type-strain genomes for metagenomic binning, comparative biology and taxonomic classification.</title>
        <authorList>
            <person name="Goeker M."/>
        </authorList>
    </citation>
    <scope>NUCLEOTIDE SEQUENCE [LARGE SCALE GENOMIC DNA]</scope>
    <source>
        <strain evidence="3 4">DSM 102936</strain>
    </source>
</reference>
<comment type="subcellular location">
    <subcellularLocation>
        <location evidence="2">Cell membrane</location>
        <topology evidence="2">Multi-pass membrane protein</topology>
    </subcellularLocation>
</comment>
<comment type="catalytic activity">
    <reaction evidence="2">
        <text>a quinone + NADH + 5 H(+)(in) = a quinol + NAD(+) + 4 H(+)(out)</text>
        <dbReference type="Rhea" id="RHEA:57888"/>
        <dbReference type="ChEBI" id="CHEBI:15378"/>
        <dbReference type="ChEBI" id="CHEBI:24646"/>
        <dbReference type="ChEBI" id="CHEBI:57540"/>
        <dbReference type="ChEBI" id="CHEBI:57945"/>
        <dbReference type="ChEBI" id="CHEBI:132124"/>
    </reaction>
</comment>
<comment type="similarity">
    <text evidence="1 2">Belongs to the complex I subunit 6 family.</text>
</comment>
<dbReference type="GO" id="GO:0048038">
    <property type="term" value="F:quinone binding"/>
    <property type="evidence" value="ECO:0007669"/>
    <property type="project" value="UniProtKB-UniRule"/>
</dbReference>
<keyword evidence="2" id="KW-0520">NAD</keyword>
<keyword evidence="2" id="KW-0472">Membrane</keyword>
<feature type="transmembrane region" description="Helical" evidence="2">
    <location>
        <begin position="29"/>
        <end position="47"/>
    </location>
</feature>
<feature type="transmembrane region" description="Helical" evidence="2">
    <location>
        <begin position="53"/>
        <end position="77"/>
    </location>
</feature>
<comment type="caution">
    <text evidence="3">The sequence shown here is derived from an EMBL/GenBank/DDBJ whole genome shotgun (WGS) entry which is preliminary data.</text>
</comment>
<dbReference type="GO" id="GO:0008137">
    <property type="term" value="F:NADH dehydrogenase (ubiquinone) activity"/>
    <property type="evidence" value="ECO:0007669"/>
    <property type="project" value="UniProtKB-UniRule"/>
</dbReference>
<dbReference type="RefSeq" id="WP_123929405.1">
    <property type="nucleotide sequence ID" value="NZ_RKRE01000002.1"/>
</dbReference>
<evidence type="ECO:0000256" key="2">
    <source>
        <dbReference type="RuleBase" id="RU004429"/>
    </source>
</evidence>
<dbReference type="EC" id="7.1.1.-" evidence="2"/>
<proteinExistence type="inferred from homology"/>
<name>A0A3N5ATG1_9THEO</name>
<dbReference type="InterPro" id="IPR042106">
    <property type="entry name" value="Nuo/plastoQ_OxRdtase_6_NuoJ"/>
</dbReference>
<comment type="function">
    <text evidence="2">NDH-1 shuttles electrons from NADH, via FMN and iron-sulfur (Fe-S) centers, to quinones in the respiratory chain. Couples the redox reaction to proton translocation (for every two electrons transferred, four hydrogen ions are translocated across the cytoplasmic membrane), and thus conserves the redox energy in a proton gradient.</text>
</comment>
<protein>
    <recommendedName>
        <fullName evidence="2">NADH-quinone oxidoreductase subunit J</fullName>
        <ecNumber evidence="2">7.1.1.-</ecNumber>
    </recommendedName>
</protein>
<keyword evidence="2" id="KW-0812">Transmembrane</keyword>
<keyword evidence="2" id="KW-0874">Quinone</keyword>
<organism evidence="3 4">
    <name type="scientific">Thermodesulfitimonas autotrophica</name>
    <dbReference type="NCBI Taxonomy" id="1894989"/>
    <lineage>
        <taxon>Bacteria</taxon>
        <taxon>Bacillati</taxon>
        <taxon>Bacillota</taxon>
        <taxon>Clostridia</taxon>
        <taxon>Thermoanaerobacterales</taxon>
        <taxon>Thermoanaerobacteraceae</taxon>
        <taxon>Thermodesulfitimonas</taxon>
    </lineage>
</organism>
<dbReference type="EMBL" id="RKRE01000002">
    <property type="protein sequence ID" value="RPF46920.1"/>
    <property type="molecule type" value="Genomic_DNA"/>
</dbReference>